<sequence length="137" mass="15540">MPTKITITVRPKLRWSAGSQSLNQTWGVYMPILAKSVIVEVKRILELYKGETLRITVIDHSLWAALSLLVPNELSIAFDDRINSKSVKVLRIANSQNVIIQGRRRSWTRGCPSYLKLNADVTCCHNLEAHLHLMDGF</sequence>
<keyword evidence="2" id="KW-1185">Reference proteome</keyword>
<evidence type="ECO:0000313" key="1">
    <source>
        <dbReference type="EMBL" id="KAI4371465.1"/>
    </source>
</evidence>
<gene>
    <name evidence="1" type="ORF">MLD38_019697</name>
</gene>
<reference evidence="2" key="1">
    <citation type="journal article" date="2023" name="Front. Plant Sci.">
        <title>Chromosomal-level genome assembly of Melastoma candidum provides insights into trichome evolution.</title>
        <authorList>
            <person name="Zhong Y."/>
            <person name="Wu W."/>
            <person name="Sun C."/>
            <person name="Zou P."/>
            <person name="Liu Y."/>
            <person name="Dai S."/>
            <person name="Zhou R."/>
        </authorList>
    </citation>
    <scope>NUCLEOTIDE SEQUENCE [LARGE SCALE GENOMIC DNA]</scope>
</reference>
<accession>A0ACB9QYE0</accession>
<dbReference type="EMBL" id="CM042884">
    <property type="protein sequence ID" value="KAI4371465.1"/>
    <property type="molecule type" value="Genomic_DNA"/>
</dbReference>
<protein>
    <submittedName>
        <fullName evidence="1">Uncharacterized protein</fullName>
    </submittedName>
</protein>
<evidence type="ECO:0000313" key="2">
    <source>
        <dbReference type="Proteomes" id="UP001057402"/>
    </source>
</evidence>
<organism evidence="1 2">
    <name type="scientific">Melastoma candidum</name>
    <dbReference type="NCBI Taxonomy" id="119954"/>
    <lineage>
        <taxon>Eukaryota</taxon>
        <taxon>Viridiplantae</taxon>
        <taxon>Streptophyta</taxon>
        <taxon>Embryophyta</taxon>
        <taxon>Tracheophyta</taxon>
        <taxon>Spermatophyta</taxon>
        <taxon>Magnoliopsida</taxon>
        <taxon>eudicotyledons</taxon>
        <taxon>Gunneridae</taxon>
        <taxon>Pentapetalae</taxon>
        <taxon>rosids</taxon>
        <taxon>malvids</taxon>
        <taxon>Myrtales</taxon>
        <taxon>Melastomataceae</taxon>
        <taxon>Melastomatoideae</taxon>
        <taxon>Melastomateae</taxon>
        <taxon>Melastoma</taxon>
    </lineage>
</organism>
<proteinExistence type="predicted"/>
<comment type="caution">
    <text evidence="1">The sequence shown here is derived from an EMBL/GenBank/DDBJ whole genome shotgun (WGS) entry which is preliminary data.</text>
</comment>
<dbReference type="Proteomes" id="UP001057402">
    <property type="component" value="Chromosome 5"/>
</dbReference>
<name>A0ACB9QYE0_9MYRT</name>